<dbReference type="RefSeq" id="WP_044284552.1">
    <property type="nucleotide sequence ID" value="NZ_JFAD01000045.1"/>
</dbReference>
<reference evidence="2 3" key="1">
    <citation type="submission" date="2014-03" db="EMBL/GenBank/DDBJ databases">
        <title>Genome sequence of Mycoplasma ovipneumoniae strain 14811.</title>
        <authorList>
            <person name="Sirand-Pugnet P."/>
            <person name="Breton M."/>
            <person name="Dordet-Frisoni E."/>
            <person name="Baranowski E."/>
            <person name="Barre A."/>
            <person name="Couture C."/>
            <person name="Dupuy V."/>
            <person name="Gaurivaud P."/>
            <person name="Jacob D."/>
            <person name="Lemaitre C."/>
            <person name="Manso-Silvan L."/>
            <person name="Nikolski M."/>
            <person name="Nouvel L.-X."/>
            <person name="Poumarat F."/>
            <person name="Tardy F."/>
            <person name="Thebault P."/>
            <person name="Theil S."/>
            <person name="Citti C."/>
            <person name="Thiaucourt F."/>
            <person name="Blanchard A."/>
        </authorList>
    </citation>
    <scope>NUCLEOTIDE SEQUENCE [LARGE SCALE GENOMIC DNA]</scope>
    <source>
        <strain evidence="2 3">14811</strain>
    </source>
</reference>
<keyword evidence="1" id="KW-0812">Transmembrane</keyword>
<evidence type="ECO:0000256" key="1">
    <source>
        <dbReference type="SAM" id="Phobius"/>
    </source>
</evidence>
<dbReference type="EMBL" id="JFAD01000045">
    <property type="protein sequence ID" value="EXU60790.1"/>
    <property type="molecule type" value="Genomic_DNA"/>
</dbReference>
<protein>
    <submittedName>
        <fullName evidence="2">Uncharacterized protein</fullName>
    </submittedName>
</protein>
<comment type="caution">
    <text evidence="2">The sequence shown here is derived from an EMBL/GenBank/DDBJ whole genome shotgun (WGS) entry which is preliminary data.</text>
</comment>
<sequence>MKINNKNIKKIIGLSPLTNLIFAGLLISVPVISVISQKNWHQKDSTSLAYNEEFNNFLDSEANNVISQLEQNSSVNFLNVQDVDQEARKIGNLGRFKKDFNNFINKVKANPRANLEKLAKDTLATKGINYDQLKKQYQHKVKMPAVTFSYKYKPQNRWSMGNVPFPWDPRKISFRRVPASGVPQNNDTYNRYSAGVWRSHVKTASFAAINFGLAVAYGFALNFVAAVSAGAAGSMLSYLSAKYKELYDQLQKAPFDISDKIKGQMASHANAIGIAGSVNKWLRGVLTLANSVRKIQTTVRPALLASSVLSNAGAIISLIDLTQGLISELIDRLVIVDN</sequence>
<evidence type="ECO:0000313" key="2">
    <source>
        <dbReference type="EMBL" id="EXU60790.1"/>
    </source>
</evidence>
<organism evidence="2 3">
    <name type="scientific">Mesomycoplasma ovipneumoniae 14811</name>
    <dbReference type="NCBI Taxonomy" id="1188239"/>
    <lineage>
        <taxon>Bacteria</taxon>
        <taxon>Bacillati</taxon>
        <taxon>Mycoplasmatota</taxon>
        <taxon>Mycoplasmoidales</taxon>
        <taxon>Metamycoplasmataceae</taxon>
        <taxon>Mesomycoplasma</taxon>
    </lineage>
</organism>
<dbReference type="AlphaFoldDB" id="A0A014MGV3"/>
<accession>A0A014MGV3</accession>
<proteinExistence type="predicted"/>
<evidence type="ECO:0000313" key="3">
    <source>
        <dbReference type="Proteomes" id="UP000020977"/>
    </source>
</evidence>
<dbReference type="eggNOG" id="ENOG5032MVF">
    <property type="taxonomic scope" value="Bacteria"/>
</dbReference>
<dbReference type="Proteomes" id="UP000020977">
    <property type="component" value="Unassembled WGS sequence"/>
</dbReference>
<keyword evidence="1" id="KW-1133">Transmembrane helix</keyword>
<gene>
    <name evidence="2" type="ORF">MOVI_7350</name>
</gene>
<feature type="transmembrane region" description="Helical" evidence="1">
    <location>
        <begin position="12"/>
        <end position="35"/>
    </location>
</feature>
<keyword evidence="1" id="KW-0472">Membrane</keyword>
<name>A0A014MGV3_9BACT</name>